<dbReference type="EMBL" id="JARJCW010000033">
    <property type="protein sequence ID" value="KAJ7208496.1"/>
    <property type="molecule type" value="Genomic_DNA"/>
</dbReference>
<feature type="compositionally biased region" description="Acidic residues" evidence="1">
    <location>
        <begin position="429"/>
        <end position="446"/>
    </location>
</feature>
<evidence type="ECO:0000256" key="1">
    <source>
        <dbReference type="SAM" id="MobiDB-lite"/>
    </source>
</evidence>
<feature type="region of interest" description="Disordered" evidence="1">
    <location>
        <begin position="400"/>
        <end position="446"/>
    </location>
</feature>
<comment type="caution">
    <text evidence="2">The sequence shown here is derived from an EMBL/GenBank/DDBJ whole genome shotgun (WGS) entry which is preliminary data.</text>
</comment>
<organism evidence="2 3">
    <name type="scientific">Mycena pura</name>
    <dbReference type="NCBI Taxonomy" id="153505"/>
    <lineage>
        <taxon>Eukaryota</taxon>
        <taxon>Fungi</taxon>
        <taxon>Dikarya</taxon>
        <taxon>Basidiomycota</taxon>
        <taxon>Agaricomycotina</taxon>
        <taxon>Agaricomycetes</taxon>
        <taxon>Agaricomycetidae</taxon>
        <taxon>Agaricales</taxon>
        <taxon>Marasmiineae</taxon>
        <taxon>Mycenaceae</taxon>
        <taxon>Mycena</taxon>
    </lineage>
</organism>
<keyword evidence="3" id="KW-1185">Reference proteome</keyword>
<evidence type="ECO:0000313" key="3">
    <source>
        <dbReference type="Proteomes" id="UP001219525"/>
    </source>
</evidence>
<reference evidence="2" key="1">
    <citation type="submission" date="2023-03" db="EMBL/GenBank/DDBJ databases">
        <title>Massive genome expansion in bonnet fungi (Mycena s.s.) driven by repeated elements and novel gene families across ecological guilds.</title>
        <authorList>
            <consortium name="Lawrence Berkeley National Laboratory"/>
            <person name="Harder C.B."/>
            <person name="Miyauchi S."/>
            <person name="Viragh M."/>
            <person name="Kuo A."/>
            <person name="Thoen E."/>
            <person name="Andreopoulos B."/>
            <person name="Lu D."/>
            <person name="Skrede I."/>
            <person name="Drula E."/>
            <person name="Henrissat B."/>
            <person name="Morin E."/>
            <person name="Kohler A."/>
            <person name="Barry K."/>
            <person name="LaButti K."/>
            <person name="Morin E."/>
            <person name="Salamov A."/>
            <person name="Lipzen A."/>
            <person name="Mereny Z."/>
            <person name="Hegedus B."/>
            <person name="Baldrian P."/>
            <person name="Stursova M."/>
            <person name="Weitz H."/>
            <person name="Taylor A."/>
            <person name="Grigoriev I.V."/>
            <person name="Nagy L.G."/>
            <person name="Martin F."/>
            <person name="Kauserud H."/>
        </authorList>
    </citation>
    <scope>NUCLEOTIDE SEQUENCE</scope>
    <source>
        <strain evidence="2">9144</strain>
    </source>
</reference>
<feature type="compositionally biased region" description="Basic and acidic residues" evidence="1">
    <location>
        <begin position="410"/>
        <end position="423"/>
    </location>
</feature>
<dbReference type="Proteomes" id="UP001219525">
    <property type="component" value="Unassembled WGS sequence"/>
</dbReference>
<gene>
    <name evidence="2" type="ORF">GGX14DRAFT_395652</name>
</gene>
<feature type="compositionally biased region" description="Basic and acidic residues" evidence="1">
    <location>
        <begin position="50"/>
        <end position="64"/>
    </location>
</feature>
<protein>
    <submittedName>
        <fullName evidence="2">Uncharacterized protein</fullName>
    </submittedName>
</protein>
<name>A0AAD6YAG4_9AGAR</name>
<evidence type="ECO:0000313" key="2">
    <source>
        <dbReference type="EMBL" id="KAJ7208496.1"/>
    </source>
</evidence>
<feature type="region of interest" description="Disordered" evidence="1">
    <location>
        <begin position="29"/>
        <end position="67"/>
    </location>
</feature>
<dbReference type="AlphaFoldDB" id="A0AAD6YAG4"/>
<accession>A0AAD6YAG4</accession>
<proteinExistence type="predicted"/>
<sequence>MSQSTRRQDLLAQFRELSIENPHALLHRSDRTALEDAQSDGDQGRAVARARREGLQRAHEHAEGRGSSPCHVWRVWRRKPERVDAASTLMPPDADQANLMECGPGGPGKCIAPVAGHTMVTPEWCRGNITASHAAAWVLSRLAAEMLGMRDLLADNPIAGADTIRSLGFGAGSLQGTLKNHFLAGFGPVWWAVQVGNVKSLAYPIPRHGDAIMRYTIVWMYMYSLSFPAVAENTWSQLWWLRMSGDRPSAGCPAFACGTRLLTRSGCAFVNRLDTEDMPIPHLDSHVTRTRCRKRSAIFLSASLVENATTKTGCLLRRKLPCTIGVAICSTRGIEILLLVLLMVGIVNGGSLMEGGGGGGVSGLTDGRGVVPKMRMRDSEVLAATRERRKWPKMTLTKLFKGRAPPPRPTRAEIEEQAERDAQNHAADAEEDDGAVGIPSEDEYVG</sequence>